<dbReference type="PANTHER" id="PTHR30146">
    <property type="entry name" value="LACI-RELATED TRANSCRIPTIONAL REPRESSOR"/>
    <property type="match status" value="1"/>
</dbReference>
<keyword evidence="1" id="KW-0805">Transcription regulation</keyword>
<dbReference type="Proteomes" id="UP000653002">
    <property type="component" value="Unassembled WGS sequence"/>
</dbReference>
<evidence type="ECO:0000256" key="1">
    <source>
        <dbReference type="ARBA" id="ARBA00023015"/>
    </source>
</evidence>
<sequence length="87" mass="9574">HIPIPDAFVCTNDNIAAGLISQAQKYGYSVPEDFLVTGFDNLDKALFFEPQVTTVGHKREKVGEVSAKILKDVWAGKDVPVHNFTDV</sequence>
<organism evidence="5 6">
    <name type="scientific">Xanthomonas citri pv. citri</name>
    <dbReference type="NCBI Taxonomy" id="611301"/>
    <lineage>
        <taxon>Bacteria</taxon>
        <taxon>Pseudomonadati</taxon>
        <taxon>Pseudomonadota</taxon>
        <taxon>Gammaproteobacteria</taxon>
        <taxon>Lysobacterales</taxon>
        <taxon>Lysobacteraceae</taxon>
        <taxon>Xanthomonas</taxon>
    </lineage>
</organism>
<feature type="domain" description="Transcriptional regulator LacI/GalR-like sensor" evidence="4">
    <location>
        <begin position="5"/>
        <end position="82"/>
    </location>
</feature>
<evidence type="ECO:0000259" key="4">
    <source>
        <dbReference type="Pfam" id="PF13377"/>
    </source>
</evidence>
<dbReference type="AlphaFoldDB" id="A0A8I0H457"/>
<protein>
    <submittedName>
        <fullName evidence="5">Substrate-binding domain-containing protein</fullName>
    </submittedName>
</protein>
<name>A0A8I0H457_XANCI</name>
<dbReference type="EMBL" id="JAABFR010001796">
    <property type="protein sequence ID" value="MBD4338886.1"/>
    <property type="molecule type" value="Genomic_DNA"/>
</dbReference>
<comment type="caution">
    <text evidence="5">The sequence shown here is derived from an EMBL/GenBank/DDBJ whole genome shotgun (WGS) entry which is preliminary data.</text>
</comment>
<reference evidence="5" key="1">
    <citation type="submission" date="2020-01" db="EMBL/GenBank/DDBJ databases">
        <authorList>
            <person name="Richard D."/>
        </authorList>
    </citation>
    <scope>NUCLEOTIDE SEQUENCE</scope>
    <source>
        <strain evidence="5">JP541</strain>
    </source>
</reference>
<evidence type="ECO:0000256" key="2">
    <source>
        <dbReference type="ARBA" id="ARBA00023125"/>
    </source>
</evidence>
<accession>A0A8I0H457</accession>
<dbReference type="PANTHER" id="PTHR30146:SF105">
    <property type="entry name" value="CATABOLITE CONTROL PROTEIN B"/>
    <property type="match status" value="1"/>
</dbReference>
<dbReference type="Pfam" id="PF13377">
    <property type="entry name" value="Peripla_BP_3"/>
    <property type="match status" value="1"/>
</dbReference>
<dbReference type="InterPro" id="IPR028082">
    <property type="entry name" value="Peripla_BP_I"/>
</dbReference>
<gene>
    <name evidence="5" type="ORF">GUH15_23100</name>
</gene>
<keyword evidence="2" id="KW-0238">DNA-binding</keyword>
<feature type="non-terminal residue" evidence="5">
    <location>
        <position position="1"/>
    </location>
</feature>
<dbReference type="Gene3D" id="3.40.50.2300">
    <property type="match status" value="2"/>
</dbReference>
<dbReference type="GO" id="GO:0003700">
    <property type="term" value="F:DNA-binding transcription factor activity"/>
    <property type="evidence" value="ECO:0007669"/>
    <property type="project" value="TreeGrafter"/>
</dbReference>
<evidence type="ECO:0000313" key="5">
    <source>
        <dbReference type="EMBL" id="MBD4338886.1"/>
    </source>
</evidence>
<keyword evidence="3" id="KW-0804">Transcription</keyword>
<evidence type="ECO:0000256" key="3">
    <source>
        <dbReference type="ARBA" id="ARBA00023163"/>
    </source>
</evidence>
<dbReference type="GO" id="GO:0000976">
    <property type="term" value="F:transcription cis-regulatory region binding"/>
    <property type="evidence" value="ECO:0007669"/>
    <property type="project" value="TreeGrafter"/>
</dbReference>
<feature type="non-terminal residue" evidence="5">
    <location>
        <position position="87"/>
    </location>
</feature>
<evidence type="ECO:0000313" key="6">
    <source>
        <dbReference type="Proteomes" id="UP000653002"/>
    </source>
</evidence>
<dbReference type="SUPFAM" id="SSF53822">
    <property type="entry name" value="Periplasmic binding protein-like I"/>
    <property type="match status" value="1"/>
</dbReference>
<proteinExistence type="predicted"/>
<dbReference type="InterPro" id="IPR046335">
    <property type="entry name" value="LacI/GalR-like_sensor"/>
</dbReference>